<evidence type="ECO:0000313" key="2">
    <source>
        <dbReference type="EMBL" id="MBB6351709.1"/>
    </source>
</evidence>
<dbReference type="EMBL" id="JACHJB010000004">
    <property type="protein sequence ID" value="MBB6351709.1"/>
    <property type="molecule type" value="Genomic_DNA"/>
</dbReference>
<accession>A0A7X0F2R9</accession>
<sequence>MSRLRRPDYLDRALRGGYPEAVRRPSHRRRARFFESYISDLINRDVKQVSDIERPADMRRLLNVLCGRMGSLVVIDNISQGLGLPRSTVKRYIDLLELVYVIRRIPAWSSNVTTRAVATPNLLVVDSGLGGHLAGLSPSRAANVTAPVGPLLENFVLGELARQLTWSEEPVRLYHFEALPTR</sequence>
<evidence type="ECO:0000259" key="1">
    <source>
        <dbReference type="Pfam" id="PF13635"/>
    </source>
</evidence>
<gene>
    <name evidence="2" type="ORF">FHU36_008292</name>
</gene>
<evidence type="ECO:0000313" key="3">
    <source>
        <dbReference type="Proteomes" id="UP000583800"/>
    </source>
</evidence>
<comment type="caution">
    <text evidence="2">The sequence shown here is derived from an EMBL/GenBank/DDBJ whole genome shotgun (WGS) entry which is preliminary data.</text>
</comment>
<reference evidence="2 3" key="1">
    <citation type="submission" date="2020-08" db="EMBL/GenBank/DDBJ databases">
        <title>Sequencing the genomes of 1000 actinobacteria strains.</title>
        <authorList>
            <person name="Klenk H.-P."/>
        </authorList>
    </citation>
    <scope>NUCLEOTIDE SEQUENCE [LARGE SCALE GENOMIC DNA]</scope>
    <source>
        <strain evidence="2 3">DSM 45913</strain>
    </source>
</reference>
<dbReference type="PANTHER" id="PTHR43566">
    <property type="entry name" value="CONSERVED PROTEIN"/>
    <property type="match status" value="1"/>
</dbReference>
<dbReference type="PANTHER" id="PTHR43566:SF2">
    <property type="entry name" value="DUF4143 DOMAIN-CONTAINING PROTEIN"/>
    <property type="match status" value="1"/>
</dbReference>
<dbReference type="InterPro" id="IPR025420">
    <property type="entry name" value="DUF4143"/>
</dbReference>
<name>A0A7X0F2R9_9ACTN</name>
<organism evidence="2 3">
    <name type="scientific">Nonomuraea muscovyensis</name>
    <dbReference type="NCBI Taxonomy" id="1124761"/>
    <lineage>
        <taxon>Bacteria</taxon>
        <taxon>Bacillati</taxon>
        <taxon>Actinomycetota</taxon>
        <taxon>Actinomycetes</taxon>
        <taxon>Streptosporangiales</taxon>
        <taxon>Streptosporangiaceae</taxon>
        <taxon>Nonomuraea</taxon>
    </lineage>
</organism>
<feature type="domain" description="DUF4143" evidence="1">
    <location>
        <begin position="44"/>
        <end position="177"/>
    </location>
</feature>
<proteinExistence type="predicted"/>
<dbReference type="Pfam" id="PF13635">
    <property type="entry name" value="DUF4143"/>
    <property type="match status" value="1"/>
</dbReference>
<dbReference type="Proteomes" id="UP000583800">
    <property type="component" value="Unassembled WGS sequence"/>
</dbReference>
<keyword evidence="3" id="KW-1185">Reference proteome</keyword>
<protein>
    <submittedName>
        <fullName evidence="2">Putative AAA+ superfamily ATPase</fullName>
    </submittedName>
</protein>
<dbReference type="RefSeq" id="WP_221497302.1">
    <property type="nucleotide sequence ID" value="NZ_JACHJB010000004.1"/>
</dbReference>
<dbReference type="AlphaFoldDB" id="A0A7X0F2R9"/>